<feature type="domain" description="Translation elongation factor P/YeiP central" evidence="12">
    <location>
        <begin position="68"/>
        <end position="122"/>
    </location>
</feature>
<dbReference type="OrthoDB" id="9801844at2"/>
<dbReference type="HAMAP" id="MF_00141">
    <property type="entry name" value="EF_P"/>
    <property type="match status" value="1"/>
</dbReference>
<dbReference type="SMR" id="A0A377FSU2"/>
<dbReference type="FunFam" id="2.40.50.140:FF:000004">
    <property type="entry name" value="Elongation factor P"/>
    <property type="match status" value="1"/>
</dbReference>
<dbReference type="RefSeq" id="WP_024371514.1">
    <property type="nucleotide sequence ID" value="NZ_UGGP01000001.1"/>
</dbReference>
<dbReference type="InterPro" id="IPR015365">
    <property type="entry name" value="Elong-fact-P_C"/>
</dbReference>
<evidence type="ECO:0000256" key="5">
    <source>
        <dbReference type="ARBA" id="ARBA00022768"/>
    </source>
</evidence>
<dbReference type="InterPro" id="IPR012340">
    <property type="entry name" value="NA-bd_OB-fold"/>
</dbReference>
<dbReference type="FunFam" id="2.40.50.140:FF:000009">
    <property type="entry name" value="Elongation factor P"/>
    <property type="match status" value="1"/>
</dbReference>
<dbReference type="InterPro" id="IPR020599">
    <property type="entry name" value="Transl_elong_fac_P/YeiP"/>
</dbReference>
<proteinExistence type="inferred from homology"/>
<dbReference type="Pfam" id="PF01132">
    <property type="entry name" value="EFP"/>
    <property type="match status" value="1"/>
</dbReference>
<dbReference type="Gene3D" id="2.30.30.30">
    <property type="match status" value="1"/>
</dbReference>
<dbReference type="PANTHER" id="PTHR30053">
    <property type="entry name" value="ELONGATION FACTOR P"/>
    <property type="match status" value="1"/>
</dbReference>
<keyword evidence="4 8" id="KW-0963">Cytoplasm</keyword>
<sequence length="188" mass="20977">MVSVNDLKTGLTVKTSDGSIWQVIEFQHVKPGKGAAFVRTKMRNLRTGAIQETTFRGGERIERAHIERKRMQYLYPMGDTYVFMDNESYEQLELTSEQVKAALPYMLENMEVSIADYNGEILGIELPTTVVLTIVEADPGVKGDTASNVKKNATVETGHIIQVPLFIEPGEKVTVDTRTGEFTGRYNG</sequence>
<evidence type="ECO:0000256" key="6">
    <source>
        <dbReference type="ARBA" id="ARBA00022917"/>
    </source>
</evidence>
<dbReference type="InterPro" id="IPR001059">
    <property type="entry name" value="Transl_elong_P/YeiP_cen"/>
</dbReference>
<comment type="similarity">
    <text evidence="3 8 10">Belongs to the elongation factor P family.</text>
</comment>
<evidence type="ECO:0000256" key="4">
    <source>
        <dbReference type="ARBA" id="ARBA00022490"/>
    </source>
</evidence>
<dbReference type="NCBIfam" id="TIGR00038">
    <property type="entry name" value="efp"/>
    <property type="match status" value="1"/>
</dbReference>
<dbReference type="InterPro" id="IPR008991">
    <property type="entry name" value="Translation_prot_SH3-like_sf"/>
</dbReference>
<evidence type="ECO:0000256" key="7">
    <source>
        <dbReference type="ARBA" id="ARBA00025469"/>
    </source>
</evidence>
<name>A0A377FSU2_9BACL</name>
<dbReference type="Proteomes" id="UP000254060">
    <property type="component" value="Unassembled WGS sequence"/>
</dbReference>
<evidence type="ECO:0000256" key="2">
    <source>
        <dbReference type="ARBA" id="ARBA00004815"/>
    </source>
</evidence>
<dbReference type="GO" id="GO:0043043">
    <property type="term" value="P:peptide biosynthetic process"/>
    <property type="evidence" value="ECO:0007669"/>
    <property type="project" value="InterPro"/>
</dbReference>
<dbReference type="PIRSF" id="PIRSF005901">
    <property type="entry name" value="EF-P"/>
    <property type="match status" value="1"/>
</dbReference>
<feature type="domain" description="Elongation factor P C-terminal" evidence="11">
    <location>
        <begin position="130"/>
        <end position="185"/>
    </location>
</feature>
<dbReference type="EMBL" id="UGGP01000001">
    <property type="protein sequence ID" value="STO07882.1"/>
    <property type="molecule type" value="Genomic_DNA"/>
</dbReference>
<keyword evidence="6 8" id="KW-0648">Protein biosynthesis</keyword>
<evidence type="ECO:0000256" key="10">
    <source>
        <dbReference type="RuleBase" id="RU004389"/>
    </source>
</evidence>
<dbReference type="UniPathway" id="UPA00345"/>
<comment type="pathway">
    <text evidence="2 8">Protein biosynthesis; polypeptide chain elongation.</text>
</comment>
<dbReference type="GO" id="GO:0003746">
    <property type="term" value="F:translation elongation factor activity"/>
    <property type="evidence" value="ECO:0007669"/>
    <property type="project" value="UniProtKB-UniRule"/>
</dbReference>
<dbReference type="AlphaFoldDB" id="A0A377FSU2"/>
<dbReference type="Pfam" id="PF08207">
    <property type="entry name" value="EFP_N"/>
    <property type="match status" value="1"/>
</dbReference>
<organism evidence="13 14">
    <name type="scientific">Exiguobacterium aurantiacum</name>
    <dbReference type="NCBI Taxonomy" id="33987"/>
    <lineage>
        <taxon>Bacteria</taxon>
        <taxon>Bacillati</taxon>
        <taxon>Bacillota</taxon>
        <taxon>Bacilli</taxon>
        <taxon>Bacillales</taxon>
        <taxon>Bacillales Family XII. Incertae Sedis</taxon>
        <taxon>Exiguobacterium</taxon>
    </lineage>
</organism>
<dbReference type="InterPro" id="IPR013185">
    <property type="entry name" value="Transl_elong_KOW-like"/>
</dbReference>
<dbReference type="InterPro" id="IPR014722">
    <property type="entry name" value="Rib_uL2_dom2"/>
</dbReference>
<dbReference type="FunFam" id="2.30.30.30:FF:000003">
    <property type="entry name" value="Elongation factor P"/>
    <property type="match status" value="1"/>
</dbReference>
<reference evidence="13 14" key="1">
    <citation type="submission" date="2018-06" db="EMBL/GenBank/DDBJ databases">
        <authorList>
            <consortium name="Pathogen Informatics"/>
            <person name="Doyle S."/>
        </authorList>
    </citation>
    <scope>NUCLEOTIDE SEQUENCE [LARGE SCALE GENOMIC DNA]</scope>
    <source>
        <strain evidence="13 14">NCTC13163</strain>
    </source>
</reference>
<dbReference type="SUPFAM" id="SSF50104">
    <property type="entry name" value="Translation proteins SH3-like domain"/>
    <property type="match status" value="1"/>
</dbReference>
<dbReference type="SUPFAM" id="SSF50249">
    <property type="entry name" value="Nucleic acid-binding proteins"/>
    <property type="match status" value="2"/>
</dbReference>
<comment type="function">
    <text evidence="7 8">Involved in peptide bond synthesis. Stimulates efficient translation and peptide-bond synthesis on native or reconstituted 70S ribosomes in vitro. Probably functions indirectly by altering the affinity of the ribosome for aminoacyl-tRNA, thus increasing their reactivity as acceptors for peptidyl transferase.</text>
</comment>
<evidence type="ECO:0000256" key="3">
    <source>
        <dbReference type="ARBA" id="ARBA00009479"/>
    </source>
</evidence>
<gene>
    <name evidence="8 13" type="primary">efp</name>
    <name evidence="13" type="ORF">NCTC13163_01243</name>
</gene>
<dbReference type="CDD" id="cd04470">
    <property type="entry name" value="S1_EF-P_repeat_1"/>
    <property type="match status" value="1"/>
</dbReference>
<evidence type="ECO:0000259" key="11">
    <source>
        <dbReference type="SMART" id="SM00841"/>
    </source>
</evidence>
<dbReference type="PANTHER" id="PTHR30053:SF12">
    <property type="entry name" value="ELONGATION FACTOR P (EF-P) FAMILY PROTEIN"/>
    <property type="match status" value="1"/>
</dbReference>
<protein>
    <recommendedName>
        <fullName evidence="8 9">Elongation factor P</fullName>
        <shortName evidence="8">EF-P</shortName>
    </recommendedName>
</protein>
<evidence type="ECO:0000259" key="12">
    <source>
        <dbReference type="SMART" id="SM01185"/>
    </source>
</evidence>
<evidence type="ECO:0000256" key="8">
    <source>
        <dbReference type="HAMAP-Rule" id="MF_00141"/>
    </source>
</evidence>
<dbReference type="GO" id="GO:0005829">
    <property type="term" value="C:cytosol"/>
    <property type="evidence" value="ECO:0007669"/>
    <property type="project" value="UniProtKB-ARBA"/>
</dbReference>
<dbReference type="Gene3D" id="2.40.50.140">
    <property type="entry name" value="Nucleic acid-binding proteins"/>
    <property type="match status" value="2"/>
</dbReference>
<evidence type="ECO:0000313" key="13">
    <source>
        <dbReference type="EMBL" id="STO07882.1"/>
    </source>
</evidence>
<evidence type="ECO:0000256" key="9">
    <source>
        <dbReference type="NCBIfam" id="TIGR00038"/>
    </source>
</evidence>
<dbReference type="SMART" id="SM00841">
    <property type="entry name" value="Elong-fact-P_C"/>
    <property type="match status" value="1"/>
</dbReference>
<keyword evidence="5 8" id="KW-0251">Elongation factor</keyword>
<dbReference type="Pfam" id="PF09285">
    <property type="entry name" value="Elong-fact-P_C"/>
    <property type="match status" value="1"/>
</dbReference>
<dbReference type="InterPro" id="IPR011768">
    <property type="entry name" value="Transl_elongation_fac_P"/>
</dbReference>
<dbReference type="NCBIfam" id="NF001810">
    <property type="entry name" value="PRK00529.1"/>
    <property type="match status" value="1"/>
</dbReference>
<evidence type="ECO:0000256" key="1">
    <source>
        <dbReference type="ARBA" id="ARBA00004496"/>
    </source>
</evidence>
<dbReference type="CDD" id="cd05794">
    <property type="entry name" value="S1_EF-P_repeat_2"/>
    <property type="match status" value="1"/>
</dbReference>
<dbReference type="STRING" id="1397694.GCA_000702585_01747"/>
<comment type="subcellular location">
    <subcellularLocation>
        <location evidence="1 8">Cytoplasm</location>
    </subcellularLocation>
</comment>
<evidence type="ECO:0000313" key="14">
    <source>
        <dbReference type="Proteomes" id="UP000254060"/>
    </source>
</evidence>
<dbReference type="PROSITE" id="PS01275">
    <property type="entry name" value="EFP"/>
    <property type="match status" value="1"/>
</dbReference>
<accession>A0A377FSU2</accession>
<dbReference type="InterPro" id="IPR013852">
    <property type="entry name" value="Transl_elong_P/YeiP_CS"/>
</dbReference>
<dbReference type="SMART" id="SM01185">
    <property type="entry name" value="EFP"/>
    <property type="match status" value="1"/>
</dbReference>